<gene>
    <name evidence="2" type="ORF">EVA_02383</name>
</gene>
<evidence type="ECO:0000313" key="2">
    <source>
        <dbReference type="EMBL" id="EJX09510.1"/>
    </source>
</evidence>
<reference evidence="2" key="1">
    <citation type="journal article" date="2012" name="PLoS ONE">
        <title>Gene sets for utilization of primary and secondary nutrition supplies in the distal gut of endangered iberian lynx.</title>
        <authorList>
            <person name="Alcaide M."/>
            <person name="Messina E."/>
            <person name="Richter M."/>
            <person name="Bargiela R."/>
            <person name="Peplies J."/>
            <person name="Huws S.A."/>
            <person name="Newbold C.J."/>
            <person name="Golyshin P.N."/>
            <person name="Simon M.A."/>
            <person name="Lopez G."/>
            <person name="Yakimov M.M."/>
            <person name="Ferrer M."/>
        </authorList>
    </citation>
    <scope>NUCLEOTIDE SEQUENCE</scope>
</reference>
<dbReference type="PANTHER" id="PTHR43685">
    <property type="entry name" value="GLYCOSYLTRANSFERASE"/>
    <property type="match status" value="1"/>
</dbReference>
<comment type="caution">
    <text evidence="2">The sequence shown here is derived from an EMBL/GenBank/DDBJ whole genome shotgun (WGS) entry which is preliminary data.</text>
</comment>
<dbReference type="Pfam" id="PF00535">
    <property type="entry name" value="Glycos_transf_2"/>
    <property type="match status" value="1"/>
</dbReference>
<name>J9H643_9ZZZZ</name>
<proteinExistence type="predicted"/>
<dbReference type="InterPro" id="IPR050834">
    <property type="entry name" value="Glycosyltransf_2"/>
</dbReference>
<protein>
    <submittedName>
        <fullName evidence="2">Protein containing Glycosyl transferase, family 2 domain protein</fullName>
        <ecNumber evidence="2">2.-.-.-</ecNumber>
    </submittedName>
</protein>
<sequence>MQTPFLSVSVVLCTYNGAKFLREQLDTILAQDYPLLEVLVQDDGSTDDTASIVAAYAERF</sequence>
<organism evidence="2">
    <name type="scientific">gut metagenome</name>
    <dbReference type="NCBI Taxonomy" id="749906"/>
    <lineage>
        <taxon>unclassified sequences</taxon>
        <taxon>metagenomes</taxon>
        <taxon>organismal metagenomes</taxon>
    </lineage>
</organism>
<dbReference type="PANTHER" id="PTHR43685:SF3">
    <property type="entry name" value="SLR2126 PROTEIN"/>
    <property type="match status" value="1"/>
</dbReference>
<dbReference type="InterPro" id="IPR001173">
    <property type="entry name" value="Glyco_trans_2-like"/>
</dbReference>
<keyword evidence="2" id="KW-0808">Transferase</keyword>
<dbReference type="EC" id="2.-.-.-" evidence="2"/>
<dbReference type="EMBL" id="AMCI01000375">
    <property type="protein sequence ID" value="EJX09510.1"/>
    <property type="molecule type" value="Genomic_DNA"/>
</dbReference>
<accession>J9H643</accession>
<dbReference type="Gene3D" id="3.90.550.10">
    <property type="entry name" value="Spore Coat Polysaccharide Biosynthesis Protein SpsA, Chain A"/>
    <property type="match status" value="1"/>
</dbReference>
<evidence type="ECO:0000259" key="1">
    <source>
        <dbReference type="Pfam" id="PF00535"/>
    </source>
</evidence>
<feature type="non-terminal residue" evidence="2">
    <location>
        <position position="60"/>
    </location>
</feature>
<dbReference type="SUPFAM" id="SSF53448">
    <property type="entry name" value="Nucleotide-diphospho-sugar transferases"/>
    <property type="match status" value="1"/>
</dbReference>
<dbReference type="AlphaFoldDB" id="J9H643"/>
<dbReference type="GO" id="GO:0016740">
    <property type="term" value="F:transferase activity"/>
    <property type="evidence" value="ECO:0007669"/>
    <property type="project" value="UniProtKB-KW"/>
</dbReference>
<feature type="domain" description="Glycosyltransferase 2-like" evidence="1">
    <location>
        <begin position="9"/>
        <end position="58"/>
    </location>
</feature>
<dbReference type="InterPro" id="IPR029044">
    <property type="entry name" value="Nucleotide-diphossugar_trans"/>
</dbReference>